<organism evidence="1 2">
    <name type="scientific">Caulobacter phage CcrRogue</name>
    <dbReference type="NCBI Taxonomy" id="2927986"/>
    <lineage>
        <taxon>Viruses</taxon>
        <taxon>Duplodnaviria</taxon>
        <taxon>Heunggongvirae</taxon>
        <taxon>Uroviricota</taxon>
        <taxon>Caudoviricetes</taxon>
        <taxon>Jeanschmidtviridae</taxon>
        <taxon>Poindextervirus</taxon>
        <taxon>Poindextervirus rogue</taxon>
    </lineage>
</organism>
<name>K4JQW3_9CAUD</name>
<dbReference type="EMBL" id="JX100814">
    <property type="protein sequence ID" value="AFU86680.1"/>
    <property type="molecule type" value="Genomic_DNA"/>
</dbReference>
<dbReference type="OrthoDB" id="41581at10239"/>
<accession>K4JQW3</accession>
<dbReference type="KEGG" id="vg:13995979"/>
<evidence type="ECO:0000313" key="1">
    <source>
        <dbReference type="EMBL" id="AFU86680.1"/>
    </source>
</evidence>
<dbReference type="Proteomes" id="UP000000461">
    <property type="component" value="Segment"/>
</dbReference>
<sequence>MKAPYASGLTPDGVIIRAEHTRFEDEYACWERKMTPAERTALMEKFRRPRAVDNTLAPV</sequence>
<evidence type="ECO:0000313" key="2">
    <source>
        <dbReference type="Proteomes" id="UP000000461"/>
    </source>
</evidence>
<proteinExistence type="predicted"/>
<gene>
    <name evidence="1" type="ORF">CcrRogue_gp198</name>
</gene>
<keyword evidence="2" id="KW-1185">Reference proteome</keyword>
<protein>
    <submittedName>
        <fullName evidence="1">Uncharacterized protein</fullName>
    </submittedName>
</protein>
<reference evidence="1 2" key="1">
    <citation type="journal article" date="2012" name="BMC Genomics">
        <title>The Caulobacter crescentus phage phiCbK: genomics of a canonical phage.</title>
        <authorList>
            <person name="Gill J.J."/>
            <person name="Berry J.D."/>
            <person name="Russell W.K."/>
            <person name="Lessor L."/>
            <person name="Escobar Garcia D.A."/>
            <person name="Hernandez D."/>
            <person name="Kane A."/>
            <person name="Keene J."/>
            <person name="Maddox M."/>
            <person name="Martin R."/>
            <person name="Mohan S."/>
            <person name="Thorn A.M."/>
            <person name="Russell D.H."/>
            <person name="Young R."/>
        </authorList>
    </citation>
    <scope>NUCLEOTIDE SEQUENCE [LARGE SCALE GENOMIC DNA]</scope>
</reference>